<feature type="transmembrane region" description="Helical" evidence="2">
    <location>
        <begin position="6"/>
        <end position="23"/>
    </location>
</feature>
<keyword evidence="2" id="KW-0472">Membrane</keyword>
<evidence type="ECO:0000256" key="1">
    <source>
        <dbReference type="SAM" id="MobiDB-lite"/>
    </source>
</evidence>
<evidence type="ECO:0000313" key="3">
    <source>
        <dbReference type="EMBL" id="RST84897.1"/>
    </source>
</evidence>
<protein>
    <submittedName>
        <fullName evidence="3">Uncharacterized protein</fullName>
    </submittedName>
</protein>
<gene>
    <name evidence="3" type="ORF">EJC49_18275</name>
</gene>
<dbReference type="Proteomes" id="UP000278398">
    <property type="component" value="Unassembled WGS sequence"/>
</dbReference>
<keyword evidence="2" id="KW-1133">Transmembrane helix</keyword>
<keyword evidence="2" id="KW-0812">Transmembrane</keyword>
<evidence type="ECO:0000256" key="2">
    <source>
        <dbReference type="SAM" id="Phobius"/>
    </source>
</evidence>
<evidence type="ECO:0000313" key="4">
    <source>
        <dbReference type="Proteomes" id="UP000278398"/>
    </source>
</evidence>
<keyword evidence="4" id="KW-1185">Reference proteome</keyword>
<name>A0A3S0G6J7_9HYPH</name>
<dbReference type="EMBL" id="RWKW01000071">
    <property type="protein sequence ID" value="RST84897.1"/>
    <property type="molecule type" value="Genomic_DNA"/>
</dbReference>
<feature type="region of interest" description="Disordered" evidence="1">
    <location>
        <begin position="24"/>
        <end position="85"/>
    </location>
</feature>
<comment type="caution">
    <text evidence="3">The sequence shown here is derived from an EMBL/GenBank/DDBJ whole genome shotgun (WGS) entry which is preliminary data.</text>
</comment>
<organism evidence="3 4">
    <name type="scientific">Aquibium carbonis</name>
    <dbReference type="NCBI Taxonomy" id="2495581"/>
    <lineage>
        <taxon>Bacteria</taxon>
        <taxon>Pseudomonadati</taxon>
        <taxon>Pseudomonadota</taxon>
        <taxon>Alphaproteobacteria</taxon>
        <taxon>Hyphomicrobiales</taxon>
        <taxon>Phyllobacteriaceae</taxon>
        <taxon>Aquibium</taxon>
    </lineage>
</organism>
<dbReference type="RefSeq" id="WP_126701374.1">
    <property type="nucleotide sequence ID" value="NZ_RWKW01000071.1"/>
</dbReference>
<feature type="compositionally biased region" description="Gly residues" evidence="1">
    <location>
        <begin position="75"/>
        <end position="85"/>
    </location>
</feature>
<proteinExistence type="predicted"/>
<accession>A0A3S0G6J7</accession>
<dbReference type="AlphaFoldDB" id="A0A3S0G6J7"/>
<feature type="compositionally biased region" description="Basic residues" evidence="1">
    <location>
        <begin position="25"/>
        <end position="37"/>
    </location>
</feature>
<reference evidence="3 4" key="1">
    <citation type="submission" date="2018-12" db="EMBL/GenBank/DDBJ databases">
        <title>Mesorhizobium carbonis sp. nov., isolated from coal mine water.</title>
        <authorList>
            <person name="Xin W."/>
            <person name="Xu Z."/>
            <person name="Xiang F."/>
            <person name="Zhang J."/>
            <person name="Xi L."/>
            <person name="Liu J."/>
        </authorList>
    </citation>
    <scope>NUCLEOTIDE SEQUENCE [LARGE SCALE GENOMIC DNA]</scope>
    <source>
        <strain evidence="3 4">B2.3</strain>
    </source>
</reference>
<sequence length="85" mass="8739">MDGNEPFWLFLGVVAIMAAFAMVRNGRRRPSRPSAHRWGRDGGDASRQARHHGGAPGFSGNDSSRGPGSTDSGASDGGGGDGGWA</sequence>